<accession>A0A377FRL1</accession>
<gene>
    <name evidence="2" type="ORF">NCTC13163_00809</name>
</gene>
<keyword evidence="1" id="KW-1133">Transmembrane helix</keyword>
<feature type="transmembrane region" description="Helical" evidence="1">
    <location>
        <begin position="66"/>
        <end position="87"/>
    </location>
</feature>
<keyword evidence="1" id="KW-0472">Membrane</keyword>
<dbReference type="AlphaFoldDB" id="A0A377FRL1"/>
<feature type="transmembrane region" description="Helical" evidence="1">
    <location>
        <begin position="32"/>
        <end position="54"/>
    </location>
</feature>
<dbReference type="Proteomes" id="UP000254060">
    <property type="component" value="Unassembled WGS sequence"/>
</dbReference>
<evidence type="ECO:0000256" key="1">
    <source>
        <dbReference type="SAM" id="Phobius"/>
    </source>
</evidence>
<reference evidence="2 3" key="1">
    <citation type="submission" date="2018-06" db="EMBL/GenBank/DDBJ databases">
        <authorList>
            <consortium name="Pathogen Informatics"/>
            <person name="Doyle S."/>
        </authorList>
    </citation>
    <scope>NUCLEOTIDE SEQUENCE [LARGE SCALE GENOMIC DNA]</scope>
    <source>
        <strain evidence="2 3">NCTC13163</strain>
    </source>
</reference>
<proteinExistence type="predicted"/>
<sequence length="141" mass="15800">MRSRLLAALIFTFMTTLTTFICYTVFLEADALWQILLAYAGSTFLGTLAFWYPVSRRAETSRFGGAWIGILITATTLIGFTIIRFTVRGDAASLLDWQTMLASLAYTFGYVGWVLTILNIVLGFLLAGTKPKVRYEARMSR</sequence>
<dbReference type="STRING" id="1397694.GCA_000702585_01323"/>
<feature type="transmembrane region" description="Helical" evidence="1">
    <location>
        <begin position="5"/>
        <end position="26"/>
    </location>
</feature>
<dbReference type="EMBL" id="UGGP01000001">
    <property type="protein sequence ID" value="STO07462.1"/>
    <property type="molecule type" value="Genomic_DNA"/>
</dbReference>
<evidence type="ECO:0000313" key="2">
    <source>
        <dbReference type="EMBL" id="STO07462.1"/>
    </source>
</evidence>
<keyword evidence="1" id="KW-0812">Transmembrane</keyword>
<dbReference type="OrthoDB" id="2352953at2"/>
<dbReference type="RefSeq" id="WP_029334529.1">
    <property type="nucleotide sequence ID" value="NZ_UGGP01000001.1"/>
</dbReference>
<organism evidence="2 3">
    <name type="scientific">Exiguobacterium aurantiacum</name>
    <dbReference type="NCBI Taxonomy" id="33987"/>
    <lineage>
        <taxon>Bacteria</taxon>
        <taxon>Bacillati</taxon>
        <taxon>Bacillota</taxon>
        <taxon>Bacilli</taxon>
        <taxon>Bacillales</taxon>
        <taxon>Bacillales Family XII. Incertae Sedis</taxon>
        <taxon>Exiguobacterium</taxon>
    </lineage>
</organism>
<evidence type="ECO:0000313" key="3">
    <source>
        <dbReference type="Proteomes" id="UP000254060"/>
    </source>
</evidence>
<name>A0A377FRL1_9BACL</name>
<feature type="transmembrane region" description="Helical" evidence="1">
    <location>
        <begin position="107"/>
        <end position="129"/>
    </location>
</feature>
<protein>
    <submittedName>
        <fullName evidence="2">Uncharacterized protein</fullName>
    </submittedName>
</protein>